<dbReference type="PANTHER" id="PTHR43266:SF2">
    <property type="entry name" value="MAJOR FACILITATOR SUPERFAMILY (MFS) PROFILE DOMAIN-CONTAINING PROTEIN"/>
    <property type="match status" value="1"/>
</dbReference>
<evidence type="ECO:0000256" key="2">
    <source>
        <dbReference type="ARBA" id="ARBA00022448"/>
    </source>
</evidence>
<feature type="transmembrane region" description="Helical" evidence="7">
    <location>
        <begin position="272"/>
        <end position="292"/>
    </location>
</feature>
<dbReference type="Pfam" id="PF07690">
    <property type="entry name" value="MFS_1"/>
    <property type="match status" value="2"/>
</dbReference>
<proteinExistence type="predicted"/>
<dbReference type="InterPro" id="IPR036259">
    <property type="entry name" value="MFS_trans_sf"/>
</dbReference>
<dbReference type="InterPro" id="IPR011701">
    <property type="entry name" value="MFS"/>
</dbReference>
<dbReference type="Proteomes" id="UP000199051">
    <property type="component" value="Unassembled WGS sequence"/>
</dbReference>
<comment type="subcellular location">
    <subcellularLocation>
        <location evidence="1">Cell membrane</location>
        <topology evidence="1">Multi-pass membrane protein</topology>
    </subcellularLocation>
</comment>
<accession>A0A1H9MPH9</accession>
<dbReference type="Gene3D" id="1.20.1250.20">
    <property type="entry name" value="MFS general substrate transporter like domains"/>
    <property type="match status" value="2"/>
</dbReference>
<evidence type="ECO:0000256" key="5">
    <source>
        <dbReference type="ARBA" id="ARBA00022989"/>
    </source>
</evidence>
<dbReference type="PROSITE" id="PS50850">
    <property type="entry name" value="MFS"/>
    <property type="match status" value="1"/>
</dbReference>
<keyword evidence="4 7" id="KW-0812">Transmembrane</keyword>
<dbReference type="GO" id="GO:0022857">
    <property type="term" value="F:transmembrane transporter activity"/>
    <property type="evidence" value="ECO:0007669"/>
    <property type="project" value="InterPro"/>
</dbReference>
<feature type="transmembrane region" description="Helical" evidence="7">
    <location>
        <begin position="195"/>
        <end position="217"/>
    </location>
</feature>
<dbReference type="AlphaFoldDB" id="A0A1H9MPH9"/>
<keyword evidence="3" id="KW-1003">Cell membrane</keyword>
<evidence type="ECO:0000256" key="1">
    <source>
        <dbReference type="ARBA" id="ARBA00004651"/>
    </source>
</evidence>
<feature type="transmembrane region" description="Helical" evidence="7">
    <location>
        <begin position="7"/>
        <end position="32"/>
    </location>
</feature>
<keyword evidence="2" id="KW-0813">Transport</keyword>
<keyword evidence="10" id="KW-1185">Reference proteome</keyword>
<dbReference type="PANTHER" id="PTHR43266">
    <property type="entry name" value="MACROLIDE-EFFLUX PROTEIN"/>
    <property type="match status" value="1"/>
</dbReference>
<dbReference type="GO" id="GO:0005886">
    <property type="term" value="C:plasma membrane"/>
    <property type="evidence" value="ECO:0007669"/>
    <property type="project" value="UniProtKB-SubCell"/>
</dbReference>
<sequence length="385" mass="40239">MARRQLGLLLGAKVVSDVGYALDFVCLSIFVWESSRSALATGLVSVSLYAGAIVGGRLGHAHGARWDRRAVMITADLVRMAALLTLALLPGQPQLYVAVFLVGIGRSVFEGTLSAATPVLAGERTQLVNSVLAALKGVAFMLGMSLSALAVPLIGFQGVFALDAASYALSALVLVAIRVPFRENGPTADTTDKKVVWPAVVAAGLVPLFVVRCLDAFGSSSQHVGIPILGSELNPATPTQVAGLIWGVWAAGLLLAGFVLRPLATSLIARAPGVVFCLATIVMSLGFIGIFWFDDWGLRLACAALAGIGDAFSEVAFKQAVQRLPDERRGPVFGLSQIVVNSGFMAGLLATSLLLTPDIVPQWVLLLHGVPLVVAAVAAVRLRVR</sequence>
<name>A0A1H9MPH9_9PSEU</name>
<dbReference type="STRING" id="155974.SAMN04487818_102262"/>
<protein>
    <submittedName>
        <fullName evidence="9">Major Facilitator Superfamily protein</fullName>
    </submittedName>
</protein>
<evidence type="ECO:0000256" key="7">
    <source>
        <dbReference type="SAM" id="Phobius"/>
    </source>
</evidence>
<reference evidence="10" key="1">
    <citation type="submission" date="2016-10" db="EMBL/GenBank/DDBJ databases">
        <authorList>
            <person name="Varghese N."/>
            <person name="Submissions S."/>
        </authorList>
    </citation>
    <scope>NUCLEOTIDE SEQUENCE [LARGE SCALE GENOMIC DNA]</scope>
    <source>
        <strain evidence="10">DSM 44260</strain>
    </source>
</reference>
<evidence type="ECO:0000256" key="6">
    <source>
        <dbReference type="ARBA" id="ARBA00023136"/>
    </source>
</evidence>
<evidence type="ECO:0000259" key="8">
    <source>
        <dbReference type="PROSITE" id="PS50850"/>
    </source>
</evidence>
<feature type="transmembrane region" description="Helical" evidence="7">
    <location>
        <begin position="237"/>
        <end position="260"/>
    </location>
</feature>
<gene>
    <name evidence="9" type="ORF">SAMN04487818_102262</name>
</gene>
<feature type="domain" description="Major facilitator superfamily (MFS) profile" evidence="8">
    <location>
        <begin position="204"/>
        <end position="385"/>
    </location>
</feature>
<feature type="transmembrane region" description="Helical" evidence="7">
    <location>
        <begin position="38"/>
        <end position="58"/>
    </location>
</feature>
<evidence type="ECO:0000313" key="9">
    <source>
        <dbReference type="EMBL" id="SER25491.1"/>
    </source>
</evidence>
<organism evidence="9 10">
    <name type="scientific">Actinokineospora terrae</name>
    <dbReference type="NCBI Taxonomy" id="155974"/>
    <lineage>
        <taxon>Bacteria</taxon>
        <taxon>Bacillati</taxon>
        <taxon>Actinomycetota</taxon>
        <taxon>Actinomycetes</taxon>
        <taxon>Pseudonocardiales</taxon>
        <taxon>Pseudonocardiaceae</taxon>
        <taxon>Actinokineospora</taxon>
    </lineage>
</organism>
<dbReference type="InterPro" id="IPR020846">
    <property type="entry name" value="MFS_dom"/>
</dbReference>
<feature type="transmembrane region" description="Helical" evidence="7">
    <location>
        <begin position="160"/>
        <end position="179"/>
    </location>
</feature>
<dbReference type="EMBL" id="FOGI01000002">
    <property type="protein sequence ID" value="SER25491.1"/>
    <property type="molecule type" value="Genomic_DNA"/>
</dbReference>
<keyword evidence="5 7" id="KW-1133">Transmembrane helix</keyword>
<evidence type="ECO:0000256" key="4">
    <source>
        <dbReference type="ARBA" id="ARBA00022692"/>
    </source>
</evidence>
<evidence type="ECO:0000313" key="10">
    <source>
        <dbReference type="Proteomes" id="UP000199051"/>
    </source>
</evidence>
<keyword evidence="6 7" id="KW-0472">Membrane</keyword>
<feature type="transmembrane region" description="Helical" evidence="7">
    <location>
        <begin position="363"/>
        <end position="382"/>
    </location>
</feature>
<evidence type="ECO:0000256" key="3">
    <source>
        <dbReference type="ARBA" id="ARBA00022475"/>
    </source>
</evidence>
<dbReference type="SUPFAM" id="SSF103473">
    <property type="entry name" value="MFS general substrate transporter"/>
    <property type="match status" value="1"/>
</dbReference>